<evidence type="ECO:0000256" key="5">
    <source>
        <dbReference type="HAMAP-Rule" id="MF_03150"/>
    </source>
</evidence>
<dbReference type="Gene3D" id="3.90.1300.10">
    <property type="entry name" value="Amidase signature (AS) domain"/>
    <property type="match status" value="1"/>
</dbReference>
<evidence type="ECO:0000256" key="2">
    <source>
        <dbReference type="ARBA" id="ARBA00022741"/>
    </source>
</evidence>
<dbReference type="PANTHER" id="PTHR11895">
    <property type="entry name" value="TRANSAMIDASE"/>
    <property type="match status" value="1"/>
</dbReference>
<sequence>MLGSSLREAAAALRLGQVSATELCQSCLSFVKETSFLNAYITVTEEVALKQAAEADKRFSQGKPLGLLDGIPFAIKDNFSTQGIQTTCASHMLKGYIPPYNATVVQKLFNHGAVLMGKTNHDEFGMGSGSTDSIFGPVKNPWSYSKTYKEKRFAGHNDADWLITGGSSGGSAAAVSAGTCYVALGSDTGGSTRNPACHCGVVGLKPTYGLVSRHGLIPLVNSMDVPGIITRCVDDAATALGVLAGHDPYDSTTFQNPFEPFKLPETIDLSKLCIGIPKEYHAPGMSAEILSLWTKVADMFEDAGAKVIAVSLPHTPYSIVCYHVLCTSEVASNMARFDGLQYGHRSDVEDSTEAMYAATRREGFNDVVRGRILSGNFFLLKQNYEQYFLKAQKVRRLIADDFVKVFESGVHVLLTPTTLGDAAPYLEFIQEDNRTRSAQEDVFTQCANMAGGTSNLKGNSQREVEQSPKRGLQRTALRGQQQQQQPPCVVTGYEMTGVRLSFCAFRNLEICARLIQKQHLFRCATFDSHCRHLSNLGQQRMPVSGRFAMHSCPAITLHSGSICVNPVRFKSKSQKKGKKGSSQSDEDEDEDDPEGASDYEDEPVEDPNIPKDYKDLEKAVQSFRYDVILSAGLDIARNKVEEAFYSDLLRLNGEKLWKKSRAVKVGDSLDLIVQQDKETETTTVMRVILKNVFEDKTSTEKYKVTLRRWKLLKLAKQDGLK</sequence>
<comment type="subunit">
    <text evidence="5">Subunit of the heterotrimeric GatCAB amidotransferase (AdT) complex, composed of A (QRSL1), B (GATB) and C (GATC) subunits.</text>
</comment>
<keyword evidence="10" id="KW-1185">Reference proteome</keyword>
<dbReference type="GO" id="GO:0050567">
    <property type="term" value="F:glutaminyl-tRNA synthase (glutamine-hydrolyzing) activity"/>
    <property type="evidence" value="ECO:0007669"/>
    <property type="project" value="UniProtKB-UniRule"/>
</dbReference>
<evidence type="ECO:0000256" key="1">
    <source>
        <dbReference type="ARBA" id="ARBA00022598"/>
    </source>
</evidence>
<protein>
    <recommendedName>
        <fullName evidence="5">Glutamyl-tRNA(Gln) amidotransferase subunit A, mitochondrial</fullName>
        <shortName evidence="5">Glu-AdT subunit A</shortName>
        <ecNumber evidence="5">6.3.5.7</ecNumber>
    </recommendedName>
    <alternativeName>
        <fullName evidence="5">Glutaminyl-tRNA synthase-like protein 1</fullName>
    </alternativeName>
</protein>
<dbReference type="Proteomes" id="UP000694569">
    <property type="component" value="Unplaced"/>
</dbReference>
<dbReference type="InterPro" id="IPR036928">
    <property type="entry name" value="AS_sf"/>
</dbReference>
<dbReference type="InterPro" id="IPR023631">
    <property type="entry name" value="Amidase_dom"/>
</dbReference>
<evidence type="ECO:0000256" key="4">
    <source>
        <dbReference type="ARBA" id="ARBA00022917"/>
    </source>
</evidence>
<dbReference type="HAMAP" id="MF_00120">
    <property type="entry name" value="GatA"/>
    <property type="match status" value="1"/>
</dbReference>
<dbReference type="OrthoDB" id="421993at2759"/>
<evidence type="ECO:0000259" key="7">
    <source>
        <dbReference type="Pfam" id="PF01425"/>
    </source>
</evidence>
<dbReference type="PANTHER" id="PTHR11895:SF7">
    <property type="entry name" value="GLUTAMYL-TRNA(GLN) AMIDOTRANSFERASE SUBUNIT A, MITOCHONDRIAL"/>
    <property type="match status" value="1"/>
</dbReference>
<dbReference type="InterPro" id="IPR057896">
    <property type="entry name" value="MTRES1_C"/>
</dbReference>
<keyword evidence="3 5" id="KW-0067">ATP-binding</keyword>
<reference evidence="9" key="2">
    <citation type="submission" date="2025-09" db="UniProtKB">
        <authorList>
            <consortium name="Ensembl"/>
        </authorList>
    </citation>
    <scope>IDENTIFICATION</scope>
</reference>
<comment type="similarity">
    <text evidence="5">Belongs to the amidase family. GatA subfamily.</text>
</comment>
<feature type="domain" description="Amidase" evidence="7">
    <location>
        <begin position="36"/>
        <end position="452"/>
    </location>
</feature>
<comment type="subcellular location">
    <subcellularLocation>
        <location evidence="5">Mitochondrion</location>
    </subcellularLocation>
</comment>
<evidence type="ECO:0000313" key="10">
    <source>
        <dbReference type="Proteomes" id="UP000694569"/>
    </source>
</evidence>
<keyword evidence="1 5" id="KW-0436">Ligase</keyword>
<feature type="active site" description="Acyl-ester intermediate" evidence="5">
    <location>
        <position position="191"/>
    </location>
</feature>
<dbReference type="InterPro" id="IPR000120">
    <property type="entry name" value="Amidase"/>
</dbReference>
<evidence type="ECO:0000256" key="6">
    <source>
        <dbReference type="SAM" id="MobiDB-lite"/>
    </source>
</evidence>
<proteinExistence type="inferred from homology"/>
<feature type="region of interest" description="Disordered" evidence="6">
    <location>
        <begin position="573"/>
        <end position="611"/>
    </location>
</feature>
<dbReference type="GO" id="GO:0032543">
    <property type="term" value="P:mitochondrial translation"/>
    <property type="evidence" value="ECO:0007669"/>
    <property type="project" value="UniProtKB-UniRule"/>
</dbReference>
<keyword evidence="4 5" id="KW-0648">Protein biosynthesis</keyword>
<dbReference type="GeneTree" id="ENSGT00550000074866"/>
<keyword evidence="5" id="KW-0496">Mitochondrion</keyword>
<comment type="function">
    <text evidence="5">Allows the formation of correctly charged Gln-tRNA(Gln) through the transamidation of misacylated Glu-tRNA(Gln) in the mitochondria. The reaction takes place in the presence of glutamine and ATP through an activated gamma-phospho-Glu-tRNA(Gln).</text>
</comment>
<accession>A0A8C5W7H1</accession>
<dbReference type="GO" id="GO:0070681">
    <property type="term" value="P:glutaminyl-tRNAGln biosynthesis via transamidation"/>
    <property type="evidence" value="ECO:0007669"/>
    <property type="project" value="UniProtKB-UniRule"/>
</dbReference>
<keyword evidence="2 5" id="KW-0547">Nucleotide-binding</keyword>
<name>A0A8C5W7H1_9ANUR</name>
<organism evidence="9 10">
    <name type="scientific">Leptobrachium leishanense</name>
    <name type="common">Leishan spiny toad</name>
    <dbReference type="NCBI Taxonomy" id="445787"/>
    <lineage>
        <taxon>Eukaryota</taxon>
        <taxon>Metazoa</taxon>
        <taxon>Chordata</taxon>
        <taxon>Craniata</taxon>
        <taxon>Vertebrata</taxon>
        <taxon>Euteleostomi</taxon>
        <taxon>Amphibia</taxon>
        <taxon>Batrachia</taxon>
        <taxon>Anura</taxon>
        <taxon>Pelobatoidea</taxon>
        <taxon>Megophryidae</taxon>
        <taxon>Leptobrachium</taxon>
    </lineage>
</organism>
<feature type="active site" description="Charge relay system" evidence="5">
    <location>
        <position position="76"/>
    </location>
</feature>
<evidence type="ECO:0000313" key="9">
    <source>
        <dbReference type="Ensembl" id="ENSLLEP00000023640.1"/>
    </source>
</evidence>
<dbReference type="GO" id="GO:0005739">
    <property type="term" value="C:mitochondrion"/>
    <property type="evidence" value="ECO:0007669"/>
    <property type="project" value="UniProtKB-SubCell"/>
</dbReference>
<dbReference type="InterPro" id="IPR004412">
    <property type="entry name" value="GatA"/>
</dbReference>
<reference evidence="9" key="1">
    <citation type="submission" date="2025-08" db="UniProtKB">
        <authorList>
            <consortium name="Ensembl"/>
        </authorList>
    </citation>
    <scope>IDENTIFICATION</scope>
</reference>
<gene>
    <name evidence="5 9" type="primary">QRSL1</name>
</gene>
<feature type="domain" description="Mitochondrial transcription rescue factor 1 C-terminal" evidence="8">
    <location>
        <begin position="614"/>
        <end position="716"/>
    </location>
</feature>
<feature type="active site" description="Charge relay system" evidence="5">
    <location>
        <position position="167"/>
    </location>
</feature>
<dbReference type="SUPFAM" id="SSF75304">
    <property type="entry name" value="Amidase signature (AS) enzymes"/>
    <property type="match status" value="1"/>
</dbReference>
<dbReference type="EC" id="6.3.5.7" evidence="5"/>
<evidence type="ECO:0000256" key="3">
    <source>
        <dbReference type="ARBA" id="ARBA00022840"/>
    </source>
</evidence>
<dbReference type="Ensembl" id="ENSLLET00000024545.1">
    <property type="protein sequence ID" value="ENSLLEP00000023640.1"/>
    <property type="gene ID" value="ENSLLEG00000014906.1"/>
</dbReference>
<comment type="catalytic activity">
    <reaction evidence="5">
        <text>L-glutamyl-tRNA(Gln) + L-glutamine + ATP + H2O = L-glutaminyl-tRNA(Gln) + L-glutamate + ADP + phosphate + H(+)</text>
        <dbReference type="Rhea" id="RHEA:17521"/>
        <dbReference type="Rhea" id="RHEA-COMP:9681"/>
        <dbReference type="Rhea" id="RHEA-COMP:9684"/>
        <dbReference type="ChEBI" id="CHEBI:15377"/>
        <dbReference type="ChEBI" id="CHEBI:15378"/>
        <dbReference type="ChEBI" id="CHEBI:29985"/>
        <dbReference type="ChEBI" id="CHEBI:30616"/>
        <dbReference type="ChEBI" id="CHEBI:43474"/>
        <dbReference type="ChEBI" id="CHEBI:58359"/>
        <dbReference type="ChEBI" id="CHEBI:78520"/>
        <dbReference type="ChEBI" id="CHEBI:78521"/>
        <dbReference type="ChEBI" id="CHEBI:456216"/>
        <dbReference type="EC" id="6.3.5.7"/>
    </reaction>
</comment>
<dbReference type="AlphaFoldDB" id="A0A8C5W7H1"/>
<dbReference type="GO" id="GO:0005524">
    <property type="term" value="F:ATP binding"/>
    <property type="evidence" value="ECO:0007669"/>
    <property type="project" value="UniProtKB-KW"/>
</dbReference>
<dbReference type="Pfam" id="PF25818">
    <property type="entry name" value="MTRES1_C"/>
    <property type="match status" value="1"/>
</dbReference>
<dbReference type="Pfam" id="PF01425">
    <property type="entry name" value="Amidase"/>
    <property type="match status" value="1"/>
</dbReference>
<evidence type="ECO:0000259" key="8">
    <source>
        <dbReference type="Pfam" id="PF25818"/>
    </source>
</evidence>
<feature type="compositionally biased region" description="Acidic residues" evidence="6">
    <location>
        <begin position="584"/>
        <end position="605"/>
    </location>
</feature>
<feature type="region of interest" description="Disordered" evidence="6">
    <location>
        <begin position="451"/>
        <end position="480"/>
    </location>
</feature>
<dbReference type="GO" id="GO:0030956">
    <property type="term" value="C:glutamyl-tRNA(Gln) amidotransferase complex"/>
    <property type="evidence" value="ECO:0007669"/>
    <property type="project" value="UniProtKB-UniRule"/>
</dbReference>